<dbReference type="EMBL" id="GBXM01092171">
    <property type="protein sequence ID" value="JAH16406.1"/>
    <property type="molecule type" value="Transcribed_RNA"/>
</dbReference>
<dbReference type="EMBL" id="GBXM01096607">
    <property type="protein sequence ID" value="JAH11970.1"/>
    <property type="molecule type" value="Transcribed_RNA"/>
</dbReference>
<proteinExistence type="predicted"/>
<sequence length="53" mass="6314">MHPRHAEVRSFSVNASQFLHCLNFPNLIMKCELQDYLDNFFGPLNYISYNKIH</sequence>
<organism evidence="1">
    <name type="scientific">Anguilla anguilla</name>
    <name type="common">European freshwater eel</name>
    <name type="synonym">Muraena anguilla</name>
    <dbReference type="NCBI Taxonomy" id="7936"/>
    <lineage>
        <taxon>Eukaryota</taxon>
        <taxon>Metazoa</taxon>
        <taxon>Chordata</taxon>
        <taxon>Craniata</taxon>
        <taxon>Vertebrata</taxon>
        <taxon>Euteleostomi</taxon>
        <taxon>Actinopterygii</taxon>
        <taxon>Neopterygii</taxon>
        <taxon>Teleostei</taxon>
        <taxon>Anguilliformes</taxon>
        <taxon>Anguillidae</taxon>
        <taxon>Anguilla</taxon>
    </lineage>
</organism>
<reference evidence="1" key="2">
    <citation type="journal article" date="2015" name="Fish Shellfish Immunol.">
        <title>Early steps in the European eel (Anguilla anguilla)-Vibrio vulnificus interaction in the gills: Role of the RtxA13 toxin.</title>
        <authorList>
            <person name="Callol A."/>
            <person name="Pajuelo D."/>
            <person name="Ebbesson L."/>
            <person name="Teles M."/>
            <person name="MacKenzie S."/>
            <person name="Amaro C."/>
        </authorList>
    </citation>
    <scope>NUCLEOTIDE SEQUENCE</scope>
</reference>
<protein>
    <submittedName>
        <fullName evidence="1">Uncharacterized protein</fullName>
    </submittedName>
</protein>
<evidence type="ECO:0000313" key="1">
    <source>
        <dbReference type="EMBL" id="JAH03514.1"/>
    </source>
</evidence>
<accession>A0A0E9PG47</accession>
<reference evidence="1" key="1">
    <citation type="submission" date="2014-11" db="EMBL/GenBank/DDBJ databases">
        <authorList>
            <person name="Amaro Gonzalez C."/>
        </authorList>
    </citation>
    <scope>NUCLEOTIDE SEQUENCE</scope>
</reference>
<dbReference type="EMBL" id="GBXM01105063">
    <property type="protein sequence ID" value="JAH03514.1"/>
    <property type="molecule type" value="Transcribed_RNA"/>
</dbReference>
<name>A0A0E9PG47_ANGAN</name>
<dbReference type="AlphaFoldDB" id="A0A0E9PG47"/>